<dbReference type="KEGG" id="oih:OB1753"/>
<evidence type="ECO:0000313" key="3">
    <source>
        <dbReference type="Proteomes" id="UP000000822"/>
    </source>
</evidence>
<organism evidence="2 3">
    <name type="scientific">Oceanobacillus iheyensis (strain DSM 14371 / CIP 107618 / JCM 11309 / KCTC 3954 / HTE831)</name>
    <dbReference type="NCBI Taxonomy" id="221109"/>
    <lineage>
        <taxon>Bacteria</taxon>
        <taxon>Bacillati</taxon>
        <taxon>Bacillota</taxon>
        <taxon>Bacilli</taxon>
        <taxon>Bacillales</taxon>
        <taxon>Bacillaceae</taxon>
        <taxon>Oceanobacillus</taxon>
    </lineage>
</organism>
<sequence length="74" mass="8813">MHAMKKINSMSNRGYSKQETEAKMNELQAQLSYMHHKLKVQVDREVWLQFQSELSQIEHTKAFIENIYSNNGKR</sequence>
<dbReference type="Proteomes" id="UP000000822">
    <property type="component" value="Chromosome"/>
</dbReference>
<name>Q8EQE7_OCEIH</name>
<dbReference type="OrthoDB" id="2721678at2"/>
<keyword evidence="3" id="KW-1185">Reference proteome</keyword>
<dbReference type="eggNOG" id="ENOG50301WD">
    <property type="taxonomic scope" value="Bacteria"/>
</dbReference>
<gene>
    <name evidence="2" type="ordered locus">OB1753</name>
</gene>
<dbReference type="EMBL" id="BA000028">
    <property type="protein sequence ID" value="BAC13709.1"/>
    <property type="molecule type" value="Genomic_DNA"/>
</dbReference>
<dbReference type="HOGENOM" id="CLU_2684237_0_0_9"/>
<dbReference type="RefSeq" id="WP_011066152.1">
    <property type="nucleotide sequence ID" value="NC_004193.1"/>
</dbReference>
<accession>Q8EQE7</accession>
<dbReference type="AlphaFoldDB" id="Q8EQE7"/>
<reference evidence="2 3" key="2">
    <citation type="journal article" date="2002" name="Nucleic Acids Res.">
        <title>Genome sequence of Oceanobacillus iheyensis isolated from the Iheya Ridge and its unexpected adaptive capabilities to extreme environments.</title>
        <authorList>
            <person name="Takami H."/>
            <person name="Takaki Y."/>
            <person name="Uchiyama I."/>
        </authorList>
    </citation>
    <scope>NUCLEOTIDE SEQUENCE [LARGE SCALE GENOMIC DNA]</scope>
    <source>
        <strain evidence="3">DSM 14371 / CIP 107618 / JCM 11309 / KCTC 3954 / HTE831</strain>
    </source>
</reference>
<feature type="region of interest" description="Disordered" evidence="1">
    <location>
        <begin position="1"/>
        <end position="21"/>
    </location>
</feature>
<dbReference type="STRING" id="221109.gene:10733993"/>
<evidence type="ECO:0000256" key="1">
    <source>
        <dbReference type="SAM" id="MobiDB-lite"/>
    </source>
</evidence>
<reference evidence="2 3" key="1">
    <citation type="journal article" date="2001" name="FEMS Microbiol. Lett.">
        <title>Oceanobacillus iheyensis gen. nov., sp. nov., a deep-sea extremely halotolerant and alkaliphilic species isolated from a depth of 1050 m on the Iheya Ridge.</title>
        <authorList>
            <person name="Lu J."/>
            <person name="Nogi Y."/>
            <person name="Takami H."/>
        </authorList>
    </citation>
    <scope>NUCLEOTIDE SEQUENCE [LARGE SCALE GENOMIC DNA]</scope>
    <source>
        <strain evidence="3">DSM 14371 / CIP 107618 / JCM 11309 / KCTC 3954 / HTE831</strain>
    </source>
</reference>
<evidence type="ECO:0000313" key="2">
    <source>
        <dbReference type="EMBL" id="BAC13709.1"/>
    </source>
</evidence>
<proteinExistence type="predicted"/>
<protein>
    <submittedName>
        <fullName evidence="2">Uncharacterized protein</fullName>
    </submittedName>
</protein>